<reference evidence="3" key="1">
    <citation type="journal article" date="2019" name="Int. J. Syst. Evol. Microbiol.">
        <title>The Global Catalogue of Microorganisms (GCM) 10K type strain sequencing project: providing services to taxonomists for standard genome sequencing and annotation.</title>
        <authorList>
            <consortium name="The Broad Institute Genomics Platform"/>
            <consortium name="The Broad Institute Genome Sequencing Center for Infectious Disease"/>
            <person name="Wu L."/>
            <person name="Ma J."/>
        </authorList>
    </citation>
    <scope>NUCLEOTIDE SEQUENCE [LARGE SCALE GENOMIC DNA]</scope>
    <source>
        <strain evidence="3">CGMCC 1.15297</strain>
    </source>
</reference>
<dbReference type="EMBL" id="BMID01000001">
    <property type="protein sequence ID" value="GGA08841.1"/>
    <property type="molecule type" value="Genomic_DNA"/>
</dbReference>
<keyword evidence="1" id="KW-1133">Transmembrane helix</keyword>
<evidence type="ECO:0000313" key="2">
    <source>
        <dbReference type="EMBL" id="GGA08841.1"/>
    </source>
</evidence>
<proteinExistence type="predicted"/>
<organism evidence="2 3">
    <name type="scientific">Blastomonas marina</name>
    <dbReference type="NCBI Taxonomy" id="1867408"/>
    <lineage>
        <taxon>Bacteria</taxon>
        <taxon>Pseudomonadati</taxon>
        <taxon>Pseudomonadota</taxon>
        <taxon>Alphaproteobacteria</taxon>
        <taxon>Sphingomonadales</taxon>
        <taxon>Sphingomonadaceae</taxon>
        <taxon>Blastomonas</taxon>
    </lineage>
</organism>
<evidence type="ECO:0000313" key="3">
    <source>
        <dbReference type="Proteomes" id="UP000603317"/>
    </source>
</evidence>
<dbReference type="RefSeq" id="WP_188642459.1">
    <property type="nucleotide sequence ID" value="NZ_BMID01000001.1"/>
</dbReference>
<evidence type="ECO:0000256" key="1">
    <source>
        <dbReference type="SAM" id="Phobius"/>
    </source>
</evidence>
<keyword evidence="1" id="KW-0472">Membrane</keyword>
<comment type="caution">
    <text evidence="2">The sequence shown here is derived from an EMBL/GenBank/DDBJ whole genome shotgun (WGS) entry which is preliminary data.</text>
</comment>
<keyword evidence="3" id="KW-1185">Reference proteome</keyword>
<keyword evidence="1" id="KW-0812">Transmembrane</keyword>
<name>A0ABQ1FE24_9SPHN</name>
<feature type="transmembrane region" description="Helical" evidence="1">
    <location>
        <begin position="12"/>
        <end position="35"/>
    </location>
</feature>
<dbReference type="Proteomes" id="UP000603317">
    <property type="component" value="Unassembled WGS sequence"/>
</dbReference>
<gene>
    <name evidence="2" type="ORF">GCM10010923_18880</name>
</gene>
<feature type="transmembrane region" description="Helical" evidence="1">
    <location>
        <begin position="41"/>
        <end position="61"/>
    </location>
</feature>
<protein>
    <recommendedName>
        <fullName evidence="4">DUF2892 domain-containing protein</fullName>
    </recommendedName>
</protein>
<accession>A0ABQ1FE24</accession>
<sequence>MDERQARNRHMLISLTRLSGAVLIIFGMIALSGRIDLDRTYAWVMVIVGMADFFFVPLVLYRRWRTPKS</sequence>
<evidence type="ECO:0008006" key="4">
    <source>
        <dbReference type="Google" id="ProtNLM"/>
    </source>
</evidence>